<name>A0A812TZF4_9DINO</name>
<evidence type="ECO:0000256" key="10">
    <source>
        <dbReference type="ARBA" id="ARBA00048248"/>
    </source>
</evidence>
<gene>
    <name evidence="11" type="ORF">SNAT2548_LOCUS31398</name>
</gene>
<dbReference type="GO" id="GO:0006437">
    <property type="term" value="P:tyrosyl-tRNA aminoacylation"/>
    <property type="evidence" value="ECO:0007669"/>
    <property type="project" value="TreeGrafter"/>
</dbReference>
<comment type="similarity">
    <text evidence="2">Belongs to the class-I aminoacyl-tRNA synthetase family.</text>
</comment>
<keyword evidence="8" id="KW-0030">Aminoacyl-tRNA synthetase</keyword>
<dbReference type="AlphaFoldDB" id="A0A812TZF4"/>
<evidence type="ECO:0000256" key="3">
    <source>
        <dbReference type="ARBA" id="ARBA00013160"/>
    </source>
</evidence>
<comment type="catalytic activity">
    <reaction evidence="10">
        <text>tRNA(Tyr) + L-tyrosine + ATP = L-tyrosyl-tRNA(Tyr) + AMP + diphosphate + H(+)</text>
        <dbReference type="Rhea" id="RHEA:10220"/>
        <dbReference type="Rhea" id="RHEA-COMP:9706"/>
        <dbReference type="Rhea" id="RHEA-COMP:9707"/>
        <dbReference type="ChEBI" id="CHEBI:15378"/>
        <dbReference type="ChEBI" id="CHEBI:30616"/>
        <dbReference type="ChEBI" id="CHEBI:33019"/>
        <dbReference type="ChEBI" id="CHEBI:58315"/>
        <dbReference type="ChEBI" id="CHEBI:78442"/>
        <dbReference type="ChEBI" id="CHEBI:78536"/>
        <dbReference type="ChEBI" id="CHEBI:456215"/>
        <dbReference type="EC" id="6.1.1.1"/>
    </reaction>
</comment>
<evidence type="ECO:0000256" key="1">
    <source>
        <dbReference type="ARBA" id="ARBA00002025"/>
    </source>
</evidence>
<dbReference type="PANTHER" id="PTHR46264">
    <property type="entry name" value="TYROSINE-TRNA LIGASE"/>
    <property type="match status" value="1"/>
</dbReference>
<keyword evidence="4" id="KW-0436">Ligase</keyword>
<evidence type="ECO:0000256" key="8">
    <source>
        <dbReference type="ARBA" id="ARBA00023146"/>
    </source>
</evidence>
<accession>A0A812TZF4</accession>
<evidence type="ECO:0000313" key="12">
    <source>
        <dbReference type="Proteomes" id="UP000604046"/>
    </source>
</evidence>
<evidence type="ECO:0000313" key="11">
    <source>
        <dbReference type="EMBL" id="CAE7557858.1"/>
    </source>
</evidence>
<keyword evidence="6" id="KW-0067">ATP-binding</keyword>
<dbReference type="GO" id="GO:0005737">
    <property type="term" value="C:cytoplasm"/>
    <property type="evidence" value="ECO:0007669"/>
    <property type="project" value="TreeGrafter"/>
</dbReference>
<evidence type="ECO:0000256" key="7">
    <source>
        <dbReference type="ARBA" id="ARBA00022917"/>
    </source>
</evidence>
<dbReference type="GO" id="GO:0005524">
    <property type="term" value="F:ATP binding"/>
    <property type="evidence" value="ECO:0007669"/>
    <property type="project" value="UniProtKB-KW"/>
</dbReference>
<protein>
    <recommendedName>
        <fullName evidence="3">tyrosine--tRNA ligase</fullName>
        <ecNumber evidence="3">6.1.1.1</ecNumber>
    </recommendedName>
    <alternativeName>
        <fullName evidence="9">Tyrosyl-tRNA synthetase</fullName>
    </alternativeName>
</protein>
<evidence type="ECO:0000256" key="5">
    <source>
        <dbReference type="ARBA" id="ARBA00022741"/>
    </source>
</evidence>
<reference evidence="11" key="1">
    <citation type="submission" date="2021-02" db="EMBL/GenBank/DDBJ databases">
        <authorList>
            <person name="Dougan E. K."/>
            <person name="Rhodes N."/>
            <person name="Thang M."/>
            <person name="Chan C."/>
        </authorList>
    </citation>
    <scope>NUCLEOTIDE SEQUENCE</scope>
</reference>
<comment type="function">
    <text evidence="1">Catalyzes the attachment of tyrosine to tRNA(Tyr) in a two-step reaction: tyrosine is first activated by ATP to form Tyr-AMP and then transferred to the acceptor end of tRNA(Tyr).</text>
</comment>
<dbReference type="InterPro" id="IPR050489">
    <property type="entry name" value="Tyr-tRNA_synthase"/>
</dbReference>
<dbReference type="Gene3D" id="1.10.240.10">
    <property type="entry name" value="Tyrosyl-Transfer RNA Synthetase"/>
    <property type="match status" value="1"/>
</dbReference>
<evidence type="ECO:0000256" key="2">
    <source>
        <dbReference type="ARBA" id="ARBA00005594"/>
    </source>
</evidence>
<evidence type="ECO:0000256" key="6">
    <source>
        <dbReference type="ARBA" id="ARBA00022840"/>
    </source>
</evidence>
<evidence type="ECO:0000256" key="4">
    <source>
        <dbReference type="ARBA" id="ARBA00022598"/>
    </source>
</evidence>
<dbReference type="FunFam" id="3.40.50.620:FF:000085">
    <property type="entry name" value="Tyrosine--tRNA ligase 1 cytoplasmic"/>
    <property type="match status" value="1"/>
</dbReference>
<evidence type="ECO:0000256" key="9">
    <source>
        <dbReference type="ARBA" id="ARBA00033323"/>
    </source>
</evidence>
<keyword evidence="5" id="KW-0547">Nucleotide-binding</keyword>
<dbReference type="NCBIfam" id="NF006330">
    <property type="entry name" value="PRK08560.1"/>
    <property type="match status" value="1"/>
</dbReference>
<proteinExistence type="inferred from homology"/>
<comment type="caution">
    <text evidence="11">The sequence shown here is derived from an EMBL/GenBank/DDBJ whole genome shotgun (WGS) entry which is preliminary data.</text>
</comment>
<dbReference type="Gene3D" id="3.40.50.620">
    <property type="entry name" value="HUPs"/>
    <property type="match status" value="2"/>
</dbReference>
<dbReference type="SUPFAM" id="SSF52374">
    <property type="entry name" value="Nucleotidylyl transferase"/>
    <property type="match status" value="2"/>
</dbReference>
<keyword evidence="7" id="KW-0648">Protein biosynthesis</keyword>
<dbReference type="OrthoDB" id="197206at2759"/>
<dbReference type="EMBL" id="CAJNDS010002657">
    <property type="protein sequence ID" value="CAE7557858.1"/>
    <property type="molecule type" value="Genomic_DNA"/>
</dbReference>
<sequence length="909" mass="100887">MRATCRDLLRSGWQAVESVAPGSDAAACSRAVVLALDLAVVISPALTAGRMMTTAAASGAFWRGRGRRFGGVLARLQYSVREAYLVAIWVPLQWCEWSGTVPLQWCEWSGIPGEQTCLIPLTAVRAERMRQSLTFYRLWLRAAWAVQQNLQDTVHGIASEPFAKSGRAHAMCEQAKHRVYKALATGRACRRLTARRAATSAEETADDAGSSWKYDLVRSVGEECQTEPELRKLVEKKPDFVCYDGFEPSGRMHIAQGVFKCVNVNKCTKAGGKFIFWVADWFALMNDKMGGDIDKIRTVGEYFVEVWKATGMDMSRVEFLWSSEEISKHAEQYWGQALHIASCFTLARVKKCCQIMGRDEDSLTAAQILYPLMQCADIFFLKADICQLGVDQRKVNMLARDYCDAAGRKLKPVILSHHMLYGLKKGQAKMSKSDPDSAIFMEDAVEDVVRKIGGAYCPSAPEDMATSQPKSSEGMSLVEDDLMNPCLDYIRYTLFSQEGYVFKVAGGKAYETFEDVKQDFMGGHISESELKESLTKEVNALLEPVRRHFTEDEHAKELLAKVTSWRKETLEKKSSLVRLSLDSLLEGGDAKLSVIFAPAPSEYVRLSDVLEVLERLRSASGQRVLWLQDWSARCLGLAGGSVDCINGFYELLLHGLRSLDPQLMEEVQVLWQKQAILTGPSDYWTSVINTGRECSLEAIRKALPEGETLDSASQVVVAIMHVGDVLALAGGKREAVLCCGPHHRNLHHLAAEHFEQMGLQVPKIECTDMPMLRLQSPGDGLEADTQILVTDKEMDVNRKVKKAFCEPGNVEFNPPVAWVEALLPTLPEKQFVVKRKEANGGDLAYEEIAVLTEDFASEALHPGDLKPSLGKALNSAMADIRAGIKASGDLKKAEKKLAAYIKSLQKKKK</sequence>
<keyword evidence="12" id="KW-1185">Reference proteome</keyword>
<dbReference type="GO" id="GO:0004831">
    <property type="term" value="F:tyrosine-tRNA ligase activity"/>
    <property type="evidence" value="ECO:0007669"/>
    <property type="project" value="UniProtKB-EC"/>
</dbReference>
<dbReference type="Proteomes" id="UP000604046">
    <property type="component" value="Unassembled WGS sequence"/>
</dbReference>
<dbReference type="InterPro" id="IPR014729">
    <property type="entry name" value="Rossmann-like_a/b/a_fold"/>
</dbReference>
<dbReference type="PANTHER" id="PTHR46264:SF4">
    <property type="entry name" value="TYROSINE--TRNA LIGASE, CYTOPLASMIC"/>
    <property type="match status" value="1"/>
</dbReference>
<dbReference type="EC" id="6.1.1.1" evidence="3"/>
<dbReference type="Pfam" id="PF00579">
    <property type="entry name" value="tRNA-synt_1b"/>
    <property type="match status" value="1"/>
</dbReference>
<dbReference type="InterPro" id="IPR002305">
    <property type="entry name" value="aa-tRNA-synth_Ic"/>
</dbReference>
<organism evidence="11 12">
    <name type="scientific">Symbiodinium natans</name>
    <dbReference type="NCBI Taxonomy" id="878477"/>
    <lineage>
        <taxon>Eukaryota</taxon>
        <taxon>Sar</taxon>
        <taxon>Alveolata</taxon>
        <taxon>Dinophyceae</taxon>
        <taxon>Suessiales</taxon>
        <taxon>Symbiodiniaceae</taxon>
        <taxon>Symbiodinium</taxon>
    </lineage>
</organism>